<evidence type="ECO:0000256" key="3">
    <source>
        <dbReference type="ARBA" id="ARBA00022748"/>
    </source>
</evidence>
<keyword evidence="5" id="KW-0472">Membrane</keyword>
<evidence type="ECO:0000256" key="2">
    <source>
        <dbReference type="ARBA" id="ARBA00022737"/>
    </source>
</evidence>
<protein>
    <submittedName>
        <fullName evidence="7">C-type cytochrome biogenesis protein CcmI</fullName>
    </submittedName>
</protein>
<dbReference type="GO" id="GO:0005886">
    <property type="term" value="C:plasma membrane"/>
    <property type="evidence" value="ECO:0007669"/>
    <property type="project" value="TreeGrafter"/>
</dbReference>
<keyword evidence="3" id="KW-0201">Cytochrome c-type biogenesis</keyword>
<dbReference type="InterPro" id="IPR051263">
    <property type="entry name" value="C-type_cytochrome_biogenesis"/>
</dbReference>
<evidence type="ECO:0000256" key="5">
    <source>
        <dbReference type="SAM" id="Phobius"/>
    </source>
</evidence>
<dbReference type="Proteomes" id="UP001055804">
    <property type="component" value="Unassembled WGS sequence"/>
</dbReference>
<accession>A0A9J6PB20</accession>
<keyword evidence="4" id="KW-0802">TPR repeat</keyword>
<evidence type="ECO:0000313" key="8">
    <source>
        <dbReference type="Proteomes" id="UP001055804"/>
    </source>
</evidence>
<name>A0A9J6PB20_9PROT</name>
<evidence type="ECO:0000259" key="6">
    <source>
        <dbReference type="Pfam" id="PF23914"/>
    </source>
</evidence>
<organism evidence="7 8">
    <name type="scientific">Futiania mangrovi</name>
    <dbReference type="NCBI Taxonomy" id="2959716"/>
    <lineage>
        <taxon>Bacteria</taxon>
        <taxon>Pseudomonadati</taxon>
        <taxon>Pseudomonadota</taxon>
        <taxon>Alphaproteobacteria</taxon>
        <taxon>Futianiales</taxon>
        <taxon>Futianiaceae</taxon>
        <taxon>Futiania</taxon>
    </lineage>
</organism>
<sequence>MSVSTLLFVLLAALMTLGAVAALLVPLRRREAHVRAHDASSAEVYRDQIAQVERDRAAGLVSEREAAEARAEIGRRLLAASEAGGGEGRAPAGHGRMHRAVAGAVMALVPVVAVGGYLWLGAPGLPAQPFATRVAEDPGAASREEVVQLAERIEARLAEHPGEQTGWLLLARTRLALQEPDAAVEAYRRALALQQGPAPDLLAEYGETLVTVAQGEVTDEAAAAFRSALDADPESRPALWHLGRRAAAAEDFDAVRGYWGRLLDTLEEGAPGRAQLAEALSRLPGGDGRSGSAQ</sequence>
<dbReference type="Pfam" id="PF23914">
    <property type="entry name" value="TPR_CcmH_CycH"/>
    <property type="match status" value="1"/>
</dbReference>
<keyword evidence="5" id="KW-0812">Transmembrane</keyword>
<evidence type="ECO:0000256" key="4">
    <source>
        <dbReference type="ARBA" id="ARBA00022803"/>
    </source>
</evidence>
<dbReference type="NCBIfam" id="TIGR03142">
    <property type="entry name" value="cytochro_ccmI"/>
    <property type="match status" value="1"/>
</dbReference>
<dbReference type="Gene3D" id="1.25.40.10">
    <property type="entry name" value="Tetratricopeptide repeat domain"/>
    <property type="match status" value="1"/>
</dbReference>
<evidence type="ECO:0000313" key="7">
    <source>
        <dbReference type="EMBL" id="MCP1336349.1"/>
    </source>
</evidence>
<dbReference type="GO" id="GO:0030313">
    <property type="term" value="C:cell envelope"/>
    <property type="evidence" value="ECO:0007669"/>
    <property type="project" value="UniProtKB-SubCell"/>
</dbReference>
<dbReference type="InterPro" id="IPR017560">
    <property type="entry name" value="Cyt_c_biogenesis_CcmI"/>
</dbReference>
<dbReference type="SUPFAM" id="SSF48452">
    <property type="entry name" value="TPR-like"/>
    <property type="match status" value="1"/>
</dbReference>
<feature type="transmembrane region" description="Helical" evidence="5">
    <location>
        <begin position="100"/>
        <end position="120"/>
    </location>
</feature>
<reference evidence="7" key="1">
    <citation type="submission" date="2022-06" db="EMBL/GenBank/DDBJ databases">
        <title>Isolation and Genomics of Futiania mangrovii gen. nov., sp. nov., a Rare and Metabolically-versatile member in the Class Alphaproteobacteria.</title>
        <authorList>
            <person name="Liu L."/>
            <person name="Huang W.-C."/>
            <person name="Pan J."/>
            <person name="Li J."/>
            <person name="Huang Y."/>
            <person name="Du H."/>
            <person name="Liu Y."/>
            <person name="Li M."/>
        </authorList>
    </citation>
    <scope>NUCLEOTIDE SEQUENCE</scope>
    <source>
        <strain evidence="7">FT118</strain>
    </source>
</reference>
<feature type="transmembrane region" description="Helical" evidence="5">
    <location>
        <begin position="6"/>
        <end position="25"/>
    </location>
</feature>
<keyword evidence="8" id="KW-1185">Reference proteome</keyword>
<comment type="subcellular location">
    <subcellularLocation>
        <location evidence="1">Cell envelope</location>
    </subcellularLocation>
</comment>
<dbReference type="PANTHER" id="PTHR47870:SF1">
    <property type="entry name" value="CYTOCHROME C-TYPE BIOGENESIS PROTEIN CCMH"/>
    <property type="match status" value="1"/>
</dbReference>
<proteinExistence type="predicted"/>
<dbReference type="EMBL" id="JAMZFT010000002">
    <property type="protein sequence ID" value="MCP1336349.1"/>
    <property type="molecule type" value="Genomic_DNA"/>
</dbReference>
<dbReference type="GO" id="GO:0017004">
    <property type="term" value="P:cytochrome complex assembly"/>
    <property type="evidence" value="ECO:0007669"/>
    <property type="project" value="UniProtKB-KW"/>
</dbReference>
<dbReference type="RefSeq" id="WP_269332313.1">
    <property type="nucleotide sequence ID" value="NZ_JAMZFT010000002.1"/>
</dbReference>
<feature type="domain" description="Cytochrome c-type biogenesis protein H TPR" evidence="6">
    <location>
        <begin position="133"/>
        <end position="270"/>
    </location>
</feature>
<dbReference type="PANTHER" id="PTHR47870">
    <property type="entry name" value="CYTOCHROME C-TYPE BIOGENESIS PROTEIN CCMH"/>
    <property type="match status" value="1"/>
</dbReference>
<dbReference type="InterPro" id="IPR011990">
    <property type="entry name" value="TPR-like_helical_dom_sf"/>
</dbReference>
<keyword evidence="5" id="KW-1133">Transmembrane helix</keyword>
<dbReference type="InterPro" id="IPR056413">
    <property type="entry name" value="TPR_CcmH_CycH"/>
</dbReference>
<gene>
    <name evidence="7" type="primary">ccmI</name>
    <name evidence="7" type="ORF">NJQ99_08030</name>
</gene>
<evidence type="ECO:0000256" key="1">
    <source>
        <dbReference type="ARBA" id="ARBA00004196"/>
    </source>
</evidence>
<dbReference type="AlphaFoldDB" id="A0A9J6PB20"/>
<comment type="caution">
    <text evidence="7">The sequence shown here is derived from an EMBL/GenBank/DDBJ whole genome shotgun (WGS) entry which is preliminary data.</text>
</comment>
<keyword evidence="2" id="KW-0677">Repeat</keyword>